<dbReference type="EMBL" id="CYGY02000047">
    <property type="protein sequence ID" value="SIT45661.1"/>
    <property type="molecule type" value="Genomic_DNA"/>
</dbReference>
<protein>
    <recommendedName>
        <fullName evidence="8">Transposase</fullName>
    </recommendedName>
</protein>
<comment type="function">
    <text evidence="1">Required for the transposition of the insertion element.</text>
</comment>
<keyword evidence="5" id="KW-0233">DNA recombination</keyword>
<organism evidence="6 7">
    <name type="scientific">Paraburkholderia piptadeniae</name>
    <dbReference type="NCBI Taxonomy" id="1701573"/>
    <lineage>
        <taxon>Bacteria</taxon>
        <taxon>Pseudomonadati</taxon>
        <taxon>Pseudomonadota</taxon>
        <taxon>Betaproteobacteria</taxon>
        <taxon>Burkholderiales</taxon>
        <taxon>Burkholderiaceae</taxon>
        <taxon>Paraburkholderia</taxon>
    </lineage>
</organism>
<dbReference type="GO" id="GO:0004803">
    <property type="term" value="F:transposase activity"/>
    <property type="evidence" value="ECO:0007669"/>
    <property type="project" value="InterPro"/>
</dbReference>
<evidence type="ECO:0008006" key="8">
    <source>
        <dbReference type="Google" id="ProtNLM"/>
    </source>
</evidence>
<accession>A0A1N7SE78</accession>
<evidence type="ECO:0000313" key="6">
    <source>
        <dbReference type="EMBL" id="SIT45661.1"/>
    </source>
</evidence>
<reference evidence="6" key="1">
    <citation type="submission" date="2016-12" db="EMBL/GenBank/DDBJ databases">
        <authorList>
            <person name="Moulin L."/>
        </authorList>
    </citation>
    <scope>NUCLEOTIDE SEQUENCE [LARGE SCALE GENOMIC DNA]</scope>
    <source>
        <strain evidence="6">STM 7183</strain>
    </source>
</reference>
<name>A0A1N7SE78_9BURK</name>
<evidence type="ECO:0000256" key="4">
    <source>
        <dbReference type="ARBA" id="ARBA00023125"/>
    </source>
</evidence>
<evidence type="ECO:0000256" key="1">
    <source>
        <dbReference type="ARBA" id="ARBA00002190"/>
    </source>
</evidence>
<evidence type="ECO:0000256" key="5">
    <source>
        <dbReference type="ARBA" id="ARBA00023172"/>
    </source>
</evidence>
<comment type="similarity">
    <text evidence="2">Belongs to the transposase mutator family.</text>
</comment>
<evidence type="ECO:0000256" key="2">
    <source>
        <dbReference type="ARBA" id="ARBA00010961"/>
    </source>
</evidence>
<keyword evidence="7" id="KW-1185">Reference proteome</keyword>
<dbReference type="AlphaFoldDB" id="A0A1N7SE78"/>
<dbReference type="GO" id="GO:0003677">
    <property type="term" value="F:DNA binding"/>
    <property type="evidence" value="ECO:0007669"/>
    <property type="project" value="UniProtKB-KW"/>
</dbReference>
<keyword evidence="4" id="KW-0238">DNA-binding</keyword>
<sequence>MKRVGSGPAGRAAFVTDSSALLKPRSVGEILIAVIDRSASPFEALVAAFPTSALQTCIVHLFACHLAAHLIVYIGN</sequence>
<dbReference type="GO" id="GO:0006313">
    <property type="term" value="P:DNA transposition"/>
    <property type="evidence" value="ECO:0007669"/>
    <property type="project" value="InterPro"/>
</dbReference>
<comment type="caution">
    <text evidence="6">The sequence shown here is derived from an EMBL/GenBank/DDBJ whole genome shotgun (WGS) entry which is preliminary data.</text>
</comment>
<dbReference type="Proteomes" id="UP000195569">
    <property type="component" value="Unassembled WGS sequence"/>
</dbReference>
<evidence type="ECO:0000313" key="7">
    <source>
        <dbReference type="Proteomes" id="UP000195569"/>
    </source>
</evidence>
<evidence type="ECO:0000256" key="3">
    <source>
        <dbReference type="ARBA" id="ARBA00022578"/>
    </source>
</evidence>
<gene>
    <name evidence="6" type="ORF">BN2476_470101</name>
</gene>
<dbReference type="InterPro" id="IPR001207">
    <property type="entry name" value="Transposase_mutator"/>
</dbReference>
<proteinExistence type="inferred from homology"/>
<dbReference type="Pfam" id="PF00872">
    <property type="entry name" value="Transposase_mut"/>
    <property type="match status" value="1"/>
</dbReference>
<keyword evidence="3" id="KW-0815">Transposition</keyword>